<comment type="caution">
    <text evidence="1">The sequence shown here is derived from an EMBL/GenBank/DDBJ whole genome shotgun (WGS) entry which is preliminary data.</text>
</comment>
<evidence type="ECO:0000313" key="2">
    <source>
        <dbReference type="Proteomes" id="UP001501000"/>
    </source>
</evidence>
<accession>A0ABP7M4X1</accession>
<proteinExistence type="predicted"/>
<organism evidence="1 2">
    <name type="scientific">Streptomyces gulbargensis</name>
    <dbReference type="NCBI Taxonomy" id="364901"/>
    <lineage>
        <taxon>Bacteria</taxon>
        <taxon>Bacillati</taxon>
        <taxon>Actinomycetota</taxon>
        <taxon>Actinomycetes</taxon>
        <taxon>Kitasatosporales</taxon>
        <taxon>Streptomycetaceae</taxon>
        <taxon>Streptomyces</taxon>
    </lineage>
</organism>
<dbReference type="EMBL" id="BAABAJ010000006">
    <property type="protein sequence ID" value="GAA3914343.1"/>
    <property type="molecule type" value="Genomic_DNA"/>
</dbReference>
<dbReference type="Proteomes" id="UP001501000">
    <property type="component" value="Unassembled WGS sequence"/>
</dbReference>
<name>A0ABP7M4X1_9ACTN</name>
<evidence type="ECO:0008006" key="3">
    <source>
        <dbReference type="Google" id="ProtNLM"/>
    </source>
</evidence>
<sequence length="103" mass="11471">MQPSTSSMFSMPPSPATIFSALLAMCFSLSVPFAERASRRTGGPLRHGNPRLAQLRERMPPFYRKMTITGDLPLRASGAYRNWSTPVCNEMRTRLVPGEGGRR</sequence>
<protein>
    <recommendedName>
        <fullName evidence="3">Secreted protein</fullName>
    </recommendedName>
</protein>
<reference evidence="2" key="1">
    <citation type="journal article" date="2019" name="Int. J. Syst. Evol. Microbiol.">
        <title>The Global Catalogue of Microorganisms (GCM) 10K type strain sequencing project: providing services to taxonomists for standard genome sequencing and annotation.</title>
        <authorList>
            <consortium name="The Broad Institute Genomics Platform"/>
            <consortium name="The Broad Institute Genome Sequencing Center for Infectious Disease"/>
            <person name="Wu L."/>
            <person name="Ma J."/>
        </authorList>
    </citation>
    <scope>NUCLEOTIDE SEQUENCE [LARGE SCALE GENOMIC DNA]</scope>
    <source>
        <strain evidence="2">JCM 16956</strain>
    </source>
</reference>
<keyword evidence="2" id="KW-1185">Reference proteome</keyword>
<gene>
    <name evidence="1" type="ORF">GCM10022244_25240</name>
</gene>
<evidence type="ECO:0000313" key="1">
    <source>
        <dbReference type="EMBL" id="GAA3914343.1"/>
    </source>
</evidence>